<dbReference type="GO" id="GO:0005829">
    <property type="term" value="C:cytosol"/>
    <property type="evidence" value="ECO:0007669"/>
    <property type="project" value="TreeGrafter"/>
</dbReference>
<evidence type="ECO:0000256" key="7">
    <source>
        <dbReference type="ARBA" id="ARBA00050815"/>
    </source>
</evidence>
<dbReference type="GO" id="GO:0006053">
    <property type="term" value="P:N-acetylmannosamine catabolic process"/>
    <property type="evidence" value="ECO:0007669"/>
    <property type="project" value="TreeGrafter"/>
</dbReference>
<dbReference type="SUPFAM" id="SSF53067">
    <property type="entry name" value="Actin-like ATPase domain"/>
    <property type="match status" value="1"/>
</dbReference>
<dbReference type="Pfam" id="PF04131">
    <property type="entry name" value="NanE"/>
    <property type="match status" value="1"/>
</dbReference>
<keyword evidence="4 13" id="KW-0418">Kinase</keyword>
<protein>
    <recommendedName>
        <fullName evidence="12">Putative N-acetylmannosamine-6-phosphate 2-epimerase</fullName>
        <ecNumber evidence="12">5.1.3.9</ecNumber>
    </recommendedName>
    <alternativeName>
        <fullName evidence="12">ManNAc-6-P epimerase</fullName>
    </alternativeName>
</protein>
<dbReference type="Pfam" id="PF00480">
    <property type="entry name" value="ROK"/>
    <property type="match status" value="1"/>
</dbReference>
<dbReference type="GO" id="GO:0009384">
    <property type="term" value="F:N-acylmannosamine kinase activity"/>
    <property type="evidence" value="ECO:0007669"/>
    <property type="project" value="UniProtKB-EC"/>
</dbReference>
<accession>A0A7W6D6X9</accession>
<dbReference type="SUPFAM" id="SSF51366">
    <property type="entry name" value="Ribulose-phoshate binding barrel"/>
    <property type="match status" value="1"/>
</dbReference>
<dbReference type="Proteomes" id="UP000574761">
    <property type="component" value="Unassembled WGS sequence"/>
</dbReference>
<keyword evidence="13" id="KW-0808">Transferase</keyword>
<keyword evidence="14" id="KW-1185">Reference proteome</keyword>
<evidence type="ECO:0000256" key="4">
    <source>
        <dbReference type="ARBA" id="ARBA00022777"/>
    </source>
</evidence>
<comment type="pathway">
    <text evidence="3 12">Amino-sugar metabolism; N-acetylneuraminate degradation; D-fructose 6-phosphate from N-acetylneuraminate: step 3/5.</text>
</comment>
<dbReference type="RefSeq" id="WP_183798331.1">
    <property type="nucleotide sequence ID" value="NZ_JACIEE010000001.1"/>
</dbReference>
<evidence type="ECO:0000256" key="6">
    <source>
        <dbReference type="ARBA" id="ARBA00023277"/>
    </source>
</evidence>
<comment type="caution">
    <text evidence="13">The sequence shown here is derived from an EMBL/GenBank/DDBJ whole genome shotgun (WGS) entry which is preliminary data.</text>
</comment>
<dbReference type="Gene3D" id="3.30.420.40">
    <property type="match status" value="2"/>
</dbReference>
<comment type="catalytic activity">
    <reaction evidence="1 12">
        <text>an N-acyl-D-glucosamine 6-phosphate = an N-acyl-D-mannosamine 6-phosphate</text>
        <dbReference type="Rhea" id="RHEA:23932"/>
        <dbReference type="ChEBI" id="CHEBI:57599"/>
        <dbReference type="ChEBI" id="CHEBI:57666"/>
        <dbReference type="EC" id="5.1.3.9"/>
    </reaction>
</comment>
<evidence type="ECO:0000313" key="14">
    <source>
        <dbReference type="Proteomes" id="UP000574761"/>
    </source>
</evidence>
<dbReference type="InterPro" id="IPR000600">
    <property type="entry name" value="ROK"/>
</dbReference>
<dbReference type="GO" id="GO:0019262">
    <property type="term" value="P:N-acetylneuraminate catabolic process"/>
    <property type="evidence" value="ECO:0007669"/>
    <property type="project" value="UniProtKB-UniRule"/>
</dbReference>
<comment type="similarity">
    <text evidence="12">Belongs to the NanE family.</text>
</comment>
<dbReference type="FunFam" id="3.20.20.70:FF:000035">
    <property type="entry name" value="Putative N-acetylmannosamine-6-phosphate 2-epimerase"/>
    <property type="match status" value="1"/>
</dbReference>
<evidence type="ECO:0000313" key="13">
    <source>
        <dbReference type="EMBL" id="MBB3975237.1"/>
    </source>
</evidence>
<dbReference type="AlphaFoldDB" id="A0A7W6D6X9"/>
<comment type="catalytic activity">
    <reaction evidence="7">
        <text>an N-acyl-D-mannosamine + ATP = an N-acyl-D-mannosamine 6-phosphate + ADP + H(+)</text>
        <dbReference type="Rhea" id="RHEA:23832"/>
        <dbReference type="ChEBI" id="CHEBI:15378"/>
        <dbReference type="ChEBI" id="CHEBI:16062"/>
        <dbReference type="ChEBI" id="CHEBI:30616"/>
        <dbReference type="ChEBI" id="CHEBI:57666"/>
        <dbReference type="ChEBI" id="CHEBI:456216"/>
        <dbReference type="EC" id="2.7.1.60"/>
    </reaction>
</comment>
<evidence type="ECO:0000256" key="12">
    <source>
        <dbReference type="HAMAP-Rule" id="MF_01235"/>
    </source>
</evidence>
<dbReference type="NCBIfam" id="NF002231">
    <property type="entry name" value="PRK01130.1"/>
    <property type="match status" value="1"/>
</dbReference>
<dbReference type="PANTHER" id="PTHR36204">
    <property type="entry name" value="N-ACETYLMANNOSAMINE-6-PHOSPHATE 2-EPIMERASE-RELATED"/>
    <property type="match status" value="1"/>
</dbReference>
<dbReference type="Gene3D" id="3.20.20.70">
    <property type="entry name" value="Aldolase class I"/>
    <property type="match status" value="1"/>
</dbReference>
<keyword evidence="6 12" id="KW-0119">Carbohydrate metabolism</keyword>
<dbReference type="UniPathway" id="UPA00629">
    <property type="reaction ID" value="UER00682"/>
</dbReference>
<dbReference type="HAMAP" id="MF_01235">
    <property type="entry name" value="ManNAc6P_epimer"/>
    <property type="match status" value="1"/>
</dbReference>
<dbReference type="PANTHER" id="PTHR36204:SF1">
    <property type="entry name" value="N-ACETYLMANNOSAMINE-6-PHOSPHATE 2-EPIMERASE-RELATED"/>
    <property type="match status" value="1"/>
</dbReference>
<evidence type="ECO:0000256" key="5">
    <source>
        <dbReference type="ARBA" id="ARBA00023235"/>
    </source>
</evidence>
<keyword evidence="5 12" id="KW-0413">Isomerase</keyword>
<comment type="similarity">
    <text evidence="11">In the C-terminal section; belongs to the ROK (NagC/XylR) family. NanK subfamily.</text>
</comment>
<dbReference type="InterPro" id="IPR013785">
    <property type="entry name" value="Aldolase_TIM"/>
</dbReference>
<comment type="function">
    <text evidence="8">Catalyzes the phosphorylation of N-acetylmannosamine (ManNAc) to ManNAc-6-P.</text>
</comment>
<dbReference type="InterPro" id="IPR011060">
    <property type="entry name" value="RibuloseP-bd_barrel"/>
</dbReference>
<sequence length="512" mass="52114">MSTGRDIIEGLRGRLVISCQPVPDGPFDTVASVVAYARAAEASGAAGLRIEGDANVAAVVQASRLPVIGLVKRDLEDSAVRITPFLSDVIDLCEAGAAIVAVDATDRPRPVPVSELLAEIKRRGRLAMADISTEAEARAALAAGADIVGTTMSGYAGDAPPPKAPDLELVRRCARLGAPVFAEGRYNSPELAAAAIRAGADAVVVGSAITRPEHIADWFRQAVEGAARPLAPVLAFDIGGTKTLAALVQGETVFERRVMPTPADVGSKGWIAAIAGLAQGWDGRYERAAAAVTGRIDGDVWSALNPGTLAIPQGFSLTNVLGVALGTPVLAVNDAQAAAWGEYRFGAGKGRDMAFLTVSSGIGGGIVLGGRLLRGTRGIAGSLGQVPVFEPTGPVRLETLASGFGIAEAARRRGHDGDARAVFAAAHTGESWAQDTLRDAATRLAAAIAGLQAVVDPECIVIGGGVGLAEGFLELLRETLAVYPEAVVPVLAAADLGADAGIIGVADMAAAS</sequence>
<evidence type="ECO:0000256" key="3">
    <source>
        <dbReference type="ARBA" id="ARBA00005081"/>
    </source>
</evidence>
<evidence type="ECO:0000256" key="8">
    <source>
        <dbReference type="ARBA" id="ARBA00053450"/>
    </source>
</evidence>
<name>A0A7W6D6X9_9HYPH</name>
<gene>
    <name evidence="12" type="primary">nanE</name>
    <name evidence="13" type="ORF">GGQ64_000413</name>
</gene>
<dbReference type="InterPro" id="IPR007260">
    <property type="entry name" value="NanE"/>
</dbReference>
<comment type="similarity">
    <text evidence="10">In the N-terminal section; belongs to the NanE family.</text>
</comment>
<evidence type="ECO:0000256" key="10">
    <source>
        <dbReference type="ARBA" id="ARBA00061354"/>
    </source>
</evidence>
<reference evidence="13 14" key="1">
    <citation type="submission" date="2020-08" db="EMBL/GenBank/DDBJ databases">
        <title>Genomic Encyclopedia of Type Strains, Phase IV (KMG-IV): sequencing the most valuable type-strain genomes for metagenomic binning, comparative biology and taxonomic classification.</title>
        <authorList>
            <person name="Goeker M."/>
        </authorList>
    </citation>
    <scope>NUCLEOTIDE SEQUENCE [LARGE SCALE GENOMIC DNA]</scope>
    <source>
        <strain evidence="13 14">DSM 100211</strain>
    </source>
</reference>
<proteinExistence type="inferred from homology"/>
<comment type="pathway">
    <text evidence="9">Amino-sugar metabolism; N-acetylneuraminate degradation; D-fructose 6-phosphate from N-acetylneuraminate: step 2/5.</text>
</comment>
<dbReference type="GO" id="GO:0047465">
    <property type="term" value="F:N-acylglucosamine-6-phosphate 2-epimerase activity"/>
    <property type="evidence" value="ECO:0007669"/>
    <property type="project" value="UniProtKB-EC"/>
</dbReference>
<dbReference type="EMBL" id="JACIEE010000001">
    <property type="protein sequence ID" value="MBB3975237.1"/>
    <property type="molecule type" value="Genomic_DNA"/>
</dbReference>
<evidence type="ECO:0000256" key="9">
    <source>
        <dbReference type="ARBA" id="ARBA00060606"/>
    </source>
</evidence>
<dbReference type="InterPro" id="IPR043129">
    <property type="entry name" value="ATPase_NBD"/>
</dbReference>
<comment type="function">
    <text evidence="2 12">Converts N-acetylmannosamine-6-phosphate (ManNAc-6-P) to N-acetylglucosamine-6-phosphate (GlcNAc-6-P).</text>
</comment>
<organism evidence="13 14">
    <name type="scientific">Mycoplana azooxidifex</name>
    <dbReference type="NCBI Taxonomy" id="1636188"/>
    <lineage>
        <taxon>Bacteria</taxon>
        <taxon>Pseudomonadati</taxon>
        <taxon>Pseudomonadota</taxon>
        <taxon>Alphaproteobacteria</taxon>
        <taxon>Hyphomicrobiales</taxon>
        <taxon>Rhizobiaceae</taxon>
        <taxon>Mycoplana</taxon>
    </lineage>
</organism>
<evidence type="ECO:0000256" key="11">
    <source>
        <dbReference type="ARBA" id="ARBA00061385"/>
    </source>
</evidence>
<evidence type="ECO:0000256" key="1">
    <source>
        <dbReference type="ARBA" id="ARBA00000056"/>
    </source>
</evidence>
<dbReference type="EC" id="5.1.3.9" evidence="12"/>
<evidence type="ECO:0000256" key="2">
    <source>
        <dbReference type="ARBA" id="ARBA00002147"/>
    </source>
</evidence>